<organism evidence="10">
    <name type="scientific">Ganoderma boninense</name>
    <dbReference type="NCBI Taxonomy" id="34458"/>
    <lineage>
        <taxon>Eukaryota</taxon>
        <taxon>Fungi</taxon>
        <taxon>Dikarya</taxon>
        <taxon>Basidiomycota</taxon>
        <taxon>Agaricomycotina</taxon>
        <taxon>Agaricomycetes</taxon>
        <taxon>Polyporales</taxon>
        <taxon>Polyporaceae</taxon>
        <taxon>Ganoderma</taxon>
    </lineage>
</organism>
<dbReference type="PANTHER" id="PTHR24305">
    <property type="entry name" value="CYTOCHROME P450"/>
    <property type="match status" value="1"/>
</dbReference>
<dbReference type="GO" id="GO:0004497">
    <property type="term" value="F:monooxygenase activity"/>
    <property type="evidence" value="ECO:0007669"/>
    <property type="project" value="UniProtKB-KW"/>
</dbReference>
<dbReference type="AlphaFoldDB" id="A0A5K1JT69"/>
<dbReference type="InterPro" id="IPR002401">
    <property type="entry name" value="Cyt_P450_E_grp-I"/>
</dbReference>
<evidence type="ECO:0000256" key="1">
    <source>
        <dbReference type="ARBA" id="ARBA00001971"/>
    </source>
</evidence>
<dbReference type="InterPro" id="IPR001128">
    <property type="entry name" value="Cyt_P450"/>
</dbReference>
<dbReference type="PANTHER" id="PTHR24305:SF166">
    <property type="entry name" value="CYTOCHROME P450 12A4, MITOCHONDRIAL-RELATED"/>
    <property type="match status" value="1"/>
</dbReference>
<accession>A0A5K1JT69</accession>
<dbReference type="InterPro" id="IPR050121">
    <property type="entry name" value="Cytochrome_P450_monoxygenase"/>
</dbReference>
<keyword evidence="7 9" id="KW-0408">Iron</keyword>
<keyword evidence="4 9" id="KW-0349">Heme</keyword>
<evidence type="ECO:0000256" key="6">
    <source>
        <dbReference type="ARBA" id="ARBA00023002"/>
    </source>
</evidence>
<comment type="similarity">
    <text evidence="3">Belongs to the cytochrome P450 family.</text>
</comment>
<keyword evidence="6" id="KW-0560">Oxidoreductase</keyword>
<feature type="binding site" description="axial binding residue" evidence="9">
    <location>
        <position position="352"/>
    </location>
    <ligand>
        <name>heme</name>
        <dbReference type="ChEBI" id="CHEBI:30413"/>
    </ligand>
    <ligandPart>
        <name>Fe</name>
        <dbReference type="ChEBI" id="CHEBI:18248"/>
    </ligandPart>
</feature>
<dbReference type="GO" id="GO:0016705">
    <property type="term" value="F:oxidoreductase activity, acting on paired donors, with incorporation or reduction of molecular oxygen"/>
    <property type="evidence" value="ECO:0007669"/>
    <property type="project" value="InterPro"/>
</dbReference>
<evidence type="ECO:0000313" key="10">
    <source>
        <dbReference type="EMBL" id="VWO94884.1"/>
    </source>
</evidence>
<evidence type="ECO:0000256" key="8">
    <source>
        <dbReference type="ARBA" id="ARBA00023033"/>
    </source>
</evidence>
<protein>
    <submittedName>
        <fullName evidence="10">Cytochrome P450 monooxygenase CYP52X1</fullName>
    </submittedName>
</protein>
<dbReference type="SUPFAM" id="SSF48264">
    <property type="entry name" value="Cytochrome P450"/>
    <property type="match status" value="1"/>
</dbReference>
<reference evidence="10" key="1">
    <citation type="submission" date="2019-10" db="EMBL/GenBank/DDBJ databases">
        <authorList>
            <person name="Nor Muhammad N."/>
        </authorList>
    </citation>
    <scope>NUCLEOTIDE SEQUENCE</scope>
</reference>
<evidence type="ECO:0000256" key="5">
    <source>
        <dbReference type="ARBA" id="ARBA00022723"/>
    </source>
</evidence>
<gene>
    <name evidence="10" type="primary">E2EAF6</name>
</gene>
<evidence type="ECO:0000256" key="3">
    <source>
        <dbReference type="ARBA" id="ARBA00010617"/>
    </source>
</evidence>
<dbReference type="PRINTS" id="PR00463">
    <property type="entry name" value="EP450I"/>
</dbReference>
<keyword evidence="8 10" id="KW-0503">Monooxygenase</keyword>
<sequence length="412" mass="45626">MTRVRADGSKDGVELDMLSWSGRTTLEVLGQAGLGHSFDPLTEDQADEFATAVKEFFPQMSRSVLFRALLPYASKVGPASFRRWVVERAPLDYVQQVRRITDTMHDRSVEIFHEKKALLEKGDDALKHQIGEGRDVMSILLRANMSASENDKLPDDELIGQVSTMILAGMDTTANSLARALQLLADHPEVQEKLRQEILQAVEAEGDGDMLDYDKAMELPYLEAVCRETLRVYPGVTVLFRNTTKDITLPLSEPIRLRDGTLADAIPIPKGTRVIPNVGASNIDPALWGPDAHVWRPERWLEPLPRAVEEAHIPGVYSHLCVQTVILAVPSLALMPVMGPFSMTFIGGNKACIGFKFAQVEMKTVLLVLLQHFKFKPTGKKIVWNFAGVQYPSVGEIGSEPGLPLLVSPLRP</sequence>
<evidence type="ECO:0000256" key="4">
    <source>
        <dbReference type="ARBA" id="ARBA00022617"/>
    </source>
</evidence>
<comment type="pathway">
    <text evidence="2">Secondary metabolite biosynthesis.</text>
</comment>
<dbReference type="GO" id="GO:0020037">
    <property type="term" value="F:heme binding"/>
    <property type="evidence" value="ECO:0007669"/>
    <property type="project" value="InterPro"/>
</dbReference>
<keyword evidence="5 9" id="KW-0479">Metal-binding</keyword>
<evidence type="ECO:0000256" key="7">
    <source>
        <dbReference type="ARBA" id="ARBA00023004"/>
    </source>
</evidence>
<evidence type="ECO:0000256" key="2">
    <source>
        <dbReference type="ARBA" id="ARBA00005179"/>
    </source>
</evidence>
<dbReference type="GO" id="GO:0005506">
    <property type="term" value="F:iron ion binding"/>
    <property type="evidence" value="ECO:0007669"/>
    <property type="project" value="InterPro"/>
</dbReference>
<proteinExistence type="inferred from homology"/>
<dbReference type="Gene3D" id="1.10.630.10">
    <property type="entry name" value="Cytochrome P450"/>
    <property type="match status" value="1"/>
</dbReference>
<dbReference type="InterPro" id="IPR036396">
    <property type="entry name" value="Cyt_P450_sf"/>
</dbReference>
<dbReference type="EMBL" id="LR724307">
    <property type="protein sequence ID" value="VWO94884.1"/>
    <property type="molecule type" value="Genomic_DNA"/>
</dbReference>
<evidence type="ECO:0000256" key="9">
    <source>
        <dbReference type="PIRSR" id="PIRSR602401-1"/>
    </source>
</evidence>
<name>A0A5K1JT69_9APHY</name>
<dbReference type="Pfam" id="PF00067">
    <property type="entry name" value="p450"/>
    <property type="match status" value="1"/>
</dbReference>
<dbReference type="PRINTS" id="PR00385">
    <property type="entry name" value="P450"/>
</dbReference>
<comment type="cofactor">
    <cofactor evidence="1 9">
        <name>heme</name>
        <dbReference type="ChEBI" id="CHEBI:30413"/>
    </cofactor>
</comment>